<accession>A0A542DL52</accession>
<dbReference type="Proteomes" id="UP000320876">
    <property type="component" value="Unassembled WGS sequence"/>
</dbReference>
<evidence type="ECO:0000313" key="2">
    <source>
        <dbReference type="Proteomes" id="UP000320876"/>
    </source>
</evidence>
<organism evidence="1 2">
    <name type="scientific">Amycolatopsis cihanbeyliensis</name>
    <dbReference type="NCBI Taxonomy" id="1128664"/>
    <lineage>
        <taxon>Bacteria</taxon>
        <taxon>Bacillati</taxon>
        <taxon>Actinomycetota</taxon>
        <taxon>Actinomycetes</taxon>
        <taxon>Pseudonocardiales</taxon>
        <taxon>Pseudonocardiaceae</taxon>
        <taxon>Amycolatopsis</taxon>
    </lineage>
</organism>
<dbReference type="EMBL" id="VFML01000001">
    <property type="protein sequence ID" value="TQJ03665.1"/>
    <property type="molecule type" value="Genomic_DNA"/>
</dbReference>
<evidence type="ECO:0000313" key="1">
    <source>
        <dbReference type="EMBL" id="TQJ03665.1"/>
    </source>
</evidence>
<dbReference type="OrthoDB" id="3634287at2"/>
<keyword evidence="2" id="KW-1185">Reference proteome</keyword>
<protein>
    <submittedName>
        <fullName evidence="1">Uncharacterized protein</fullName>
    </submittedName>
</protein>
<gene>
    <name evidence="1" type="ORF">FB471_3429</name>
</gene>
<name>A0A542DL52_AMYCI</name>
<comment type="caution">
    <text evidence="1">The sequence shown here is derived from an EMBL/GenBank/DDBJ whole genome shotgun (WGS) entry which is preliminary data.</text>
</comment>
<sequence length="109" mass="12065">MTDPHIAALVRSMDEGFRFLHLRDGAEVTAIHAERWRHGAVDAFTVREPEMAFGLRLRTEDYPHGDPLWQRCGSVAEVVAGLLELPPHGGPGAPTRTAGARMWLPSDVR</sequence>
<dbReference type="AlphaFoldDB" id="A0A542DL52"/>
<dbReference type="RefSeq" id="WP_141999450.1">
    <property type="nucleotide sequence ID" value="NZ_VFML01000001.1"/>
</dbReference>
<proteinExistence type="predicted"/>
<reference evidence="1 2" key="1">
    <citation type="submission" date="2019-06" db="EMBL/GenBank/DDBJ databases">
        <title>Sequencing the genomes of 1000 actinobacteria strains.</title>
        <authorList>
            <person name="Klenk H.-P."/>
        </authorList>
    </citation>
    <scope>NUCLEOTIDE SEQUENCE [LARGE SCALE GENOMIC DNA]</scope>
    <source>
        <strain evidence="1 2">DSM 45679</strain>
    </source>
</reference>